<comment type="caution">
    <text evidence="1">The sequence shown here is derived from an EMBL/GenBank/DDBJ whole genome shotgun (WGS) entry which is preliminary data.</text>
</comment>
<proteinExistence type="predicted"/>
<reference evidence="1" key="1">
    <citation type="submission" date="2022-11" db="EMBL/GenBank/DDBJ databases">
        <authorList>
            <person name="Scott C."/>
            <person name="Bruce N."/>
        </authorList>
    </citation>
    <scope>NUCLEOTIDE SEQUENCE</scope>
</reference>
<keyword evidence="2" id="KW-1185">Reference proteome</keyword>
<dbReference type="AlphaFoldDB" id="A0A9P1H8L2"/>
<dbReference type="OrthoDB" id="4757095at2759"/>
<sequence length="258" mass="29761">MRGGAFGRLERAGLPADRYEASGERLTRFHCPCELGGEYQPKSYLPVLLTCFDRVILATKPYVPRIRWLDISLPLNFPTLLSCFGLYREKHWGNDFHWLHLSEMTGCKEVNIYVDARRRDSYVEPRSYLRWDRMMSLDHATFLVKVVYPMARDLRGLSLTITISTPLSRDKNSWSRGLNMPSDHNWSGLLDDFKFLPNLRVWKRYWGDVFHPIPPSLGLPEGAIYPSYDLPTIFDGDFVAPPEGDQSVALDIYRGSNP</sequence>
<protein>
    <submittedName>
        <fullName evidence="1">Uncharacterized protein</fullName>
    </submittedName>
</protein>
<dbReference type="Proteomes" id="UP000838763">
    <property type="component" value="Unassembled WGS sequence"/>
</dbReference>
<gene>
    <name evidence="1" type="ORF">PPNO1_LOCUS7653</name>
</gene>
<organism evidence="1 2">
    <name type="scientific">Parascedosporium putredinis</name>
    <dbReference type="NCBI Taxonomy" id="1442378"/>
    <lineage>
        <taxon>Eukaryota</taxon>
        <taxon>Fungi</taxon>
        <taxon>Dikarya</taxon>
        <taxon>Ascomycota</taxon>
        <taxon>Pezizomycotina</taxon>
        <taxon>Sordariomycetes</taxon>
        <taxon>Hypocreomycetidae</taxon>
        <taxon>Microascales</taxon>
        <taxon>Microascaceae</taxon>
        <taxon>Parascedosporium</taxon>
    </lineage>
</organism>
<name>A0A9P1H8L2_9PEZI</name>
<accession>A0A9P1H8L2</accession>
<evidence type="ECO:0000313" key="1">
    <source>
        <dbReference type="EMBL" id="CAI4218057.1"/>
    </source>
</evidence>
<evidence type="ECO:0000313" key="2">
    <source>
        <dbReference type="Proteomes" id="UP000838763"/>
    </source>
</evidence>
<dbReference type="EMBL" id="CALLCH030000017">
    <property type="protein sequence ID" value="CAI4218057.1"/>
    <property type="molecule type" value="Genomic_DNA"/>
</dbReference>